<evidence type="ECO:0000313" key="10">
    <source>
        <dbReference type="EMBL" id="KAE8151416.1"/>
    </source>
</evidence>
<evidence type="ECO:0000256" key="2">
    <source>
        <dbReference type="ARBA" id="ARBA00010617"/>
    </source>
</evidence>
<dbReference type="SUPFAM" id="SSF48264">
    <property type="entry name" value="Cytochrome P450"/>
    <property type="match status" value="1"/>
</dbReference>
<name>A0A5N6TYG6_ASPAV</name>
<dbReference type="CDD" id="cd11060">
    <property type="entry name" value="CYP57A1-like"/>
    <property type="match status" value="1"/>
</dbReference>
<reference evidence="10 11" key="1">
    <citation type="submission" date="2019-04" db="EMBL/GenBank/DDBJ databases">
        <title>Friends and foes A comparative genomics study of 23 Aspergillus species from section Flavi.</title>
        <authorList>
            <consortium name="DOE Joint Genome Institute"/>
            <person name="Kjaerbolling I."/>
            <person name="Vesth T."/>
            <person name="Frisvad J.C."/>
            <person name="Nybo J.L."/>
            <person name="Theobald S."/>
            <person name="Kildgaard S."/>
            <person name="Isbrandt T."/>
            <person name="Kuo A."/>
            <person name="Sato A."/>
            <person name="Lyhne E.K."/>
            <person name="Kogle M.E."/>
            <person name="Wiebenga A."/>
            <person name="Kun R.S."/>
            <person name="Lubbers R.J."/>
            <person name="Makela M.R."/>
            <person name="Barry K."/>
            <person name="Chovatia M."/>
            <person name="Clum A."/>
            <person name="Daum C."/>
            <person name="Haridas S."/>
            <person name="He G."/>
            <person name="LaButti K."/>
            <person name="Lipzen A."/>
            <person name="Mondo S."/>
            <person name="Riley R."/>
            <person name="Salamov A."/>
            <person name="Simmons B.A."/>
            <person name="Magnuson J.K."/>
            <person name="Henrissat B."/>
            <person name="Mortensen U.H."/>
            <person name="Larsen T.O."/>
            <person name="Devries R.P."/>
            <person name="Grigoriev I.V."/>
            <person name="Machida M."/>
            <person name="Baker S.E."/>
            <person name="Andersen M.R."/>
        </authorList>
    </citation>
    <scope>NUCLEOTIDE SEQUENCE [LARGE SCALE GENOMIC DNA]</scope>
    <source>
        <strain evidence="10 11">IBT 18842</strain>
    </source>
</reference>
<accession>A0A5N6TYG6</accession>
<dbReference type="GO" id="GO:0004497">
    <property type="term" value="F:monooxygenase activity"/>
    <property type="evidence" value="ECO:0007669"/>
    <property type="project" value="UniProtKB-KW"/>
</dbReference>
<evidence type="ECO:0000313" key="11">
    <source>
        <dbReference type="Proteomes" id="UP000325780"/>
    </source>
</evidence>
<gene>
    <name evidence="10" type="ORF">BDV25DRAFT_128758</name>
</gene>
<dbReference type="Gene3D" id="1.10.630.10">
    <property type="entry name" value="Cytochrome P450"/>
    <property type="match status" value="1"/>
</dbReference>
<dbReference type="Pfam" id="PF00067">
    <property type="entry name" value="p450"/>
    <property type="match status" value="1"/>
</dbReference>
<dbReference type="PANTHER" id="PTHR24305">
    <property type="entry name" value="CYTOCHROME P450"/>
    <property type="match status" value="1"/>
</dbReference>
<dbReference type="PRINTS" id="PR00463">
    <property type="entry name" value="EP450I"/>
</dbReference>
<keyword evidence="9" id="KW-1133">Transmembrane helix</keyword>
<dbReference type="EMBL" id="ML742071">
    <property type="protein sequence ID" value="KAE8151416.1"/>
    <property type="molecule type" value="Genomic_DNA"/>
</dbReference>
<dbReference type="InterPro" id="IPR002401">
    <property type="entry name" value="Cyt_P450_E_grp-I"/>
</dbReference>
<dbReference type="Proteomes" id="UP000325780">
    <property type="component" value="Unassembled WGS sequence"/>
</dbReference>
<evidence type="ECO:0000256" key="3">
    <source>
        <dbReference type="ARBA" id="ARBA00022723"/>
    </source>
</evidence>
<dbReference type="InterPro" id="IPR036396">
    <property type="entry name" value="Cyt_P450_sf"/>
</dbReference>
<dbReference type="GO" id="GO:0020037">
    <property type="term" value="F:heme binding"/>
    <property type="evidence" value="ECO:0007669"/>
    <property type="project" value="InterPro"/>
</dbReference>
<dbReference type="InterPro" id="IPR017972">
    <property type="entry name" value="Cyt_P450_CS"/>
</dbReference>
<dbReference type="AlphaFoldDB" id="A0A5N6TYG6"/>
<evidence type="ECO:0000256" key="5">
    <source>
        <dbReference type="ARBA" id="ARBA00023004"/>
    </source>
</evidence>
<evidence type="ECO:0000256" key="9">
    <source>
        <dbReference type="SAM" id="Phobius"/>
    </source>
</evidence>
<sequence>MDYTTFLQALVSSLLCYWVGWILYARWLHPLSKFPGPPLAAISRIWTVLHVLRGKAQDEQKALHQKYGPIVRIAPDELAISDPRAVKAIYGVNSGFKKTDFYLPFRSPFARYPDHFTATDEKSHASRRKIVHHIYSLTSILQAEEYVDKCTDLFLQCLGEMADAQTSVDLLKWARMYAYDVVGEFYFGQMFGFLKNKDDHIGYLSSTDSLIPVMTLSAVMPSYVRSIFMLGGFMFSRMRKAVGAFDVLTKAADLAVENRRHLFEKGDVSQRKPDLLTRAFEIYYRRGVELDFQLIDLKMEAFGAFFGGSDTSAIAISGTMYHIIRNEQAYRTLVEEIDQATRDGKLSMPHLMYNEAVKLPYLDACIKEGMRIHPSVGLTMPRHTPAEGAHVAGYWVPGNTRIGINPAVLQKDTSVFGDDAEVFRPDRWLETNAHQLNQYILQFGGGSRTCMGKHMALCELYKIIPEILRSFHLSLESSDTLKTSAFWFYKPASVHVRVRRRSDN</sequence>
<dbReference type="GO" id="GO:0016705">
    <property type="term" value="F:oxidoreductase activity, acting on paired donors, with incorporation or reduction of molecular oxygen"/>
    <property type="evidence" value="ECO:0007669"/>
    <property type="project" value="InterPro"/>
</dbReference>
<dbReference type="PRINTS" id="PR00385">
    <property type="entry name" value="P450"/>
</dbReference>
<keyword evidence="4 8" id="KW-0560">Oxidoreductase</keyword>
<protein>
    <submittedName>
        <fullName evidence="10">Cytochrome P450</fullName>
    </submittedName>
</protein>
<evidence type="ECO:0000256" key="4">
    <source>
        <dbReference type="ARBA" id="ARBA00023002"/>
    </source>
</evidence>
<dbReference type="OrthoDB" id="3934656at2759"/>
<keyword evidence="6 8" id="KW-0503">Monooxygenase</keyword>
<keyword evidence="7 8" id="KW-0349">Heme</keyword>
<keyword evidence="9" id="KW-0812">Transmembrane</keyword>
<keyword evidence="9" id="KW-0472">Membrane</keyword>
<evidence type="ECO:0000256" key="6">
    <source>
        <dbReference type="ARBA" id="ARBA00023033"/>
    </source>
</evidence>
<dbReference type="PROSITE" id="PS00086">
    <property type="entry name" value="CYTOCHROME_P450"/>
    <property type="match status" value="1"/>
</dbReference>
<dbReference type="PANTHER" id="PTHR24305:SF229">
    <property type="entry name" value="P450, PUTATIVE (EUROFUNG)-RELATED"/>
    <property type="match status" value="1"/>
</dbReference>
<comment type="similarity">
    <text evidence="2 8">Belongs to the cytochrome P450 family.</text>
</comment>
<keyword evidence="11" id="KW-1185">Reference proteome</keyword>
<keyword evidence="5 7" id="KW-0408">Iron</keyword>
<organism evidence="10 11">
    <name type="scientific">Aspergillus avenaceus</name>
    <dbReference type="NCBI Taxonomy" id="36643"/>
    <lineage>
        <taxon>Eukaryota</taxon>
        <taxon>Fungi</taxon>
        <taxon>Dikarya</taxon>
        <taxon>Ascomycota</taxon>
        <taxon>Pezizomycotina</taxon>
        <taxon>Eurotiomycetes</taxon>
        <taxon>Eurotiomycetidae</taxon>
        <taxon>Eurotiales</taxon>
        <taxon>Aspergillaceae</taxon>
        <taxon>Aspergillus</taxon>
        <taxon>Aspergillus subgen. Circumdati</taxon>
    </lineage>
</organism>
<feature type="transmembrane region" description="Helical" evidence="9">
    <location>
        <begin position="6"/>
        <end position="24"/>
    </location>
</feature>
<dbReference type="InterPro" id="IPR050121">
    <property type="entry name" value="Cytochrome_P450_monoxygenase"/>
</dbReference>
<proteinExistence type="inferred from homology"/>
<comment type="cofactor">
    <cofactor evidence="1 7">
        <name>heme</name>
        <dbReference type="ChEBI" id="CHEBI:30413"/>
    </cofactor>
</comment>
<evidence type="ECO:0000256" key="1">
    <source>
        <dbReference type="ARBA" id="ARBA00001971"/>
    </source>
</evidence>
<feature type="binding site" description="axial binding residue" evidence="7">
    <location>
        <position position="450"/>
    </location>
    <ligand>
        <name>heme</name>
        <dbReference type="ChEBI" id="CHEBI:30413"/>
    </ligand>
    <ligandPart>
        <name>Fe</name>
        <dbReference type="ChEBI" id="CHEBI:18248"/>
    </ligandPart>
</feature>
<dbReference type="InterPro" id="IPR001128">
    <property type="entry name" value="Cyt_P450"/>
</dbReference>
<evidence type="ECO:0000256" key="8">
    <source>
        <dbReference type="RuleBase" id="RU000461"/>
    </source>
</evidence>
<dbReference type="GO" id="GO:0005506">
    <property type="term" value="F:iron ion binding"/>
    <property type="evidence" value="ECO:0007669"/>
    <property type="project" value="InterPro"/>
</dbReference>
<keyword evidence="3 7" id="KW-0479">Metal-binding</keyword>
<evidence type="ECO:0000256" key="7">
    <source>
        <dbReference type="PIRSR" id="PIRSR602401-1"/>
    </source>
</evidence>